<gene>
    <name evidence="2" type="ORF">PCOR1329_LOCUS3052</name>
</gene>
<evidence type="ECO:0000313" key="3">
    <source>
        <dbReference type="Proteomes" id="UP001189429"/>
    </source>
</evidence>
<evidence type="ECO:0000256" key="1">
    <source>
        <dbReference type="SAM" id="MobiDB-lite"/>
    </source>
</evidence>
<proteinExistence type="predicted"/>
<name>A0ABN9PHN7_9DINO</name>
<reference evidence="2" key="1">
    <citation type="submission" date="2023-10" db="EMBL/GenBank/DDBJ databases">
        <authorList>
            <person name="Chen Y."/>
            <person name="Shah S."/>
            <person name="Dougan E. K."/>
            <person name="Thang M."/>
            <person name="Chan C."/>
        </authorList>
    </citation>
    <scope>NUCLEOTIDE SEQUENCE [LARGE SCALE GENOMIC DNA]</scope>
</reference>
<comment type="caution">
    <text evidence="2">The sequence shown here is derived from an EMBL/GenBank/DDBJ whole genome shotgun (WGS) entry which is preliminary data.</text>
</comment>
<sequence length="100" mass="10447">MSLQRNMALLRRSEQSGSLASSAPSSESASAFDRMWSAPRSRAPMTEEELAALWPAPEPDAAREAAPPLLPEAAAPAGEPSGWAGAAVRALRARLPRAGP</sequence>
<feature type="region of interest" description="Disordered" evidence="1">
    <location>
        <begin position="1"/>
        <end position="44"/>
    </location>
</feature>
<dbReference type="Proteomes" id="UP001189429">
    <property type="component" value="Unassembled WGS sequence"/>
</dbReference>
<keyword evidence="3" id="KW-1185">Reference proteome</keyword>
<protein>
    <submittedName>
        <fullName evidence="2">Uncharacterized protein</fullName>
    </submittedName>
</protein>
<evidence type="ECO:0000313" key="2">
    <source>
        <dbReference type="EMBL" id="CAK0792481.1"/>
    </source>
</evidence>
<organism evidence="2 3">
    <name type="scientific">Prorocentrum cordatum</name>
    <dbReference type="NCBI Taxonomy" id="2364126"/>
    <lineage>
        <taxon>Eukaryota</taxon>
        <taxon>Sar</taxon>
        <taxon>Alveolata</taxon>
        <taxon>Dinophyceae</taxon>
        <taxon>Prorocentrales</taxon>
        <taxon>Prorocentraceae</taxon>
        <taxon>Prorocentrum</taxon>
    </lineage>
</organism>
<feature type="compositionally biased region" description="Low complexity" evidence="1">
    <location>
        <begin position="15"/>
        <end position="31"/>
    </location>
</feature>
<accession>A0ABN9PHN7</accession>
<dbReference type="EMBL" id="CAUYUJ010000780">
    <property type="protein sequence ID" value="CAK0792481.1"/>
    <property type="molecule type" value="Genomic_DNA"/>
</dbReference>